<feature type="transmembrane region" description="Helical" evidence="1">
    <location>
        <begin position="144"/>
        <end position="162"/>
    </location>
</feature>
<keyword evidence="1" id="KW-0472">Membrane</keyword>
<reference evidence="3" key="1">
    <citation type="submission" date="2022-11" db="UniProtKB">
        <authorList>
            <consortium name="WormBaseParasite"/>
        </authorList>
    </citation>
    <scope>IDENTIFICATION</scope>
</reference>
<sequence>HIHSLPYKRDLEESSEVTAMQCVVNGSLKQIRPVQLNMILARNNSALGCIMIEKRLRNNRGAGQPLKKVHQNNLMAPYYVTQKSFVDNMLMQRMNTRFDEDTGVAPTKMQQCFLVLTRMFQNRSQIPDYVASGTMSRMHDRMRVVFIIVATSIFYVFFFAFYRTMAYMVSWNKQRNNFIHLRE</sequence>
<protein>
    <submittedName>
        <fullName evidence="3">Uncharacterized protein</fullName>
    </submittedName>
</protein>
<dbReference type="Proteomes" id="UP000887569">
    <property type="component" value="Unplaced"/>
</dbReference>
<dbReference type="WBParaSite" id="PgR003_g157_t01">
    <property type="protein sequence ID" value="PgR003_g157_t01"/>
    <property type="gene ID" value="PgR003_g157"/>
</dbReference>
<organism evidence="2 3">
    <name type="scientific">Parascaris univalens</name>
    <name type="common">Nematode worm</name>
    <dbReference type="NCBI Taxonomy" id="6257"/>
    <lineage>
        <taxon>Eukaryota</taxon>
        <taxon>Metazoa</taxon>
        <taxon>Ecdysozoa</taxon>
        <taxon>Nematoda</taxon>
        <taxon>Chromadorea</taxon>
        <taxon>Rhabditida</taxon>
        <taxon>Spirurina</taxon>
        <taxon>Ascaridomorpha</taxon>
        <taxon>Ascaridoidea</taxon>
        <taxon>Ascarididae</taxon>
        <taxon>Parascaris</taxon>
    </lineage>
</organism>
<evidence type="ECO:0000313" key="3">
    <source>
        <dbReference type="WBParaSite" id="PgR003_g157_t01"/>
    </source>
</evidence>
<keyword evidence="1" id="KW-0812">Transmembrane</keyword>
<keyword evidence="2" id="KW-1185">Reference proteome</keyword>
<evidence type="ECO:0000313" key="2">
    <source>
        <dbReference type="Proteomes" id="UP000887569"/>
    </source>
</evidence>
<dbReference type="AlphaFoldDB" id="A0A915A9E8"/>
<name>A0A915A9E8_PARUN</name>
<accession>A0A915A9E8</accession>
<evidence type="ECO:0000256" key="1">
    <source>
        <dbReference type="SAM" id="Phobius"/>
    </source>
</evidence>
<keyword evidence="1" id="KW-1133">Transmembrane helix</keyword>
<proteinExistence type="predicted"/>